<evidence type="ECO:0000256" key="7">
    <source>
        <dbReference type="ARBA" id="ARBA00022989"/>
    </source>
</evidence>
<comment type="subcellular location">
    <subcellularLocation>
        <location evidence="1 10">Cell membrane</location>
        <topology evidence="1 10">Multi-pass membrane protein</topology>
    </subcellularLocation>
</comment>
<feature type="transmembrane region" description="Helical" evidence="10">
    <location>
        <begin position="387"/>
        <end position="407"/>
    </location>
</feature>
<dbReference type="PANTHER" id="PTHR30081">
    <property type="entry name" value="PROTEIN-EXPORT MEMBRANE PROTEIN SEC"/>
    <property type="match status" value="1"/>
</dbReference>
<dbReference type="PROSITE" id="PS50156">
    <property type="entry name" value="SSD"/>
    <property type="match status" value="1"/>
</dbReference>
<dbReference type="HAMAP" id="MF_01463_B">
    <property type="entry name" value="SecD_B"/>
    <property type="match status" value="1"/>
</dbReference>
<feature type="transmembrane region" description="Helical" evidence="10">
    <location>
        <begin position="46"/>
        <end position="66"/>
    </location>
</feature>
<evidence type="ECO:0000313" key="14">
    <source>
        <dbReference type="Proteomes" id="UP001597297"/>
    </source>
</evidence>
<evidence type="ECO:0000256" key="6">
    <source>
        <dbReference type="ARBA" id="ARBA00022927"/>
    </source>
</evidence>
<dbReference type="Pfam" id="PF02355">
    <property type="entry name" value="SecD_SecF_C"/>
    <property type="match status" value="2"/>
</dbReference>
<dbReference type="NCBIfam" id="TIGR00966">
    <property type="entry name" value="transloc_SecF"/>
    <property type="match status" value="1"/>
</dbReference>
<comment type="subunit">
    <text evidence="11">Forms a complex with SecD. Part of the essential Sec protein translocation apparatus which comprises SecA, SecYEG and auxiliary proteins SecDF. Other proteins may also be involved.</text>
</comment>
<evidence type="ECO:0000256" key="1">
    <source>
        <dbReference type="ARBA" id="ARBA00004651"/>
    </source>
</evidence>
<dbReference type="InterPro" id="IPR054384">
    <property type="entry name" value="SecDF_P1_head"/>
</dbReference>
<comment type="caution">
    <text evidence="10">Lacks conserved residue(s) required for the propagation of feature annotation.</text>
</comment>
<keyword evidence="9 10" id="KW-0472">Membrane</keyword>
<comment type="similarity">
    <text evidence="10">Belongs to the SecD/SecF family. SecD subfamily.</text>
</comment>
<dbReference type="HAMAP" id="MF_01464_B">
    <property type="entry name" value="SecF_B"/>
    <property type="match status" value="1"/>
</dbReference>
<gene>
    <name evidence="10 13" type="primary">secD</name>
    <name evidence="11" type="synonym">secF</name>
    <name evidence="13" type="ORF">ACFSQZ_14095</name>
</gene>
<dbReference type="InterPro" id="IPR055344">
    <property type="entry name" value="SecD_SecF_C_bact"/>
</dbReference>
<dbReference type="Gene3D" id="3.30.1360.200">
    <property type="match status" value="1"/>
</dbReference>
<evidence type="ECO:0000256" key="10">
    <source>
        <dbReference type="HAMAP-Rule" id="MF_01463"/>
    </source>
</evidence>
<comment type="function">
    <text evidence="10">Part of the Sec protein translocase complex. Interacts with the SecYEG preprotein conducting channel. SecDF uses the proton motive force (PMF) to complete protein translocation after the ATP-dependent function of SecA.</text>
</comment>
<dbReference type="PRINTS" id="PR01755">
    <property type="entry name" value="SECFTRNLCASE"/>
</dbReference>
<evidence type="ECO:0000256" key="2">
    <source>
        <dbReference type="ARBA" id="ARBA00022448"/>
    </source>
</evidence>
<keyword evidence="5 10" id="KW-0812">Transmembrane</keyword>
<feature type="transmembrane region" description="Helical" evidence="10">
    <location>
        <begin position="781"/>
        <end position="808"/>
    </location>
</feature>
<protein>
    <recommendedName>
        <fullName evidence="10 11">Multifunctional fusion protein</fullName>
    </recommendedName>
    <domain>
        <recommendedName>
            <fullName evidence="10">Protein translocase subunit SecD</fullName>
        </recommendedName>
    </domain>
    <domain>
        <recommendedName>
            <fullName evidence="11">Protein-export membrane protein SecF</fullName>
        </recommendedName>
    </domain>
</protein>
<name>A0ABW5E5A0_9BACT</name>
<dbReference type="Gene3D" id="3.30.70.3400">
    <property type="match status" value="1"/>
</dbReference>
<feature type="transmembrane region" description="Helical" evidence="10">
    <location>
        <begin position="706"/>
        <end position="728"/>
    </location>
</feature>
<evidence type="ECO:0000256" key="3">
    <source>
        <dbReference type="ARBA" id="ARBA00022475"/>
    </source>
</evidence>
<feature type="transmembrane region" description="Helical" evidence="10">
    <location>
        <begin position="749"/>
        <end position="775"/>
    </location>
</feature>
<dbReference type="InterPro" id="IPR000731">
    <property type="entry name" value="SSD"/>
</dbReference>
<feature type="transmembrane region" description="Helical" evidence="10">
    <location>
        <begin position="652"/>
        <end position="671"/>
    </location>
</feature>
<keyword evidence="4" id="KW-0997">Cell inner membrane</keyword>
<keyword evidence="7 10" id="KW-1133">Transmembrane helix</keyword>
<feature type="transmembrane region" description="Helical" evidence="10">
    <location>
        <begin position="16"/>
        <end position="34"/>
    </location>
</feature>
<feature type="domain" description="SSD" evidence="12">
    <location>
        <begin position="673"/>
        <end position="807"/>
    </location>
</feature>
<dbReference type="SUPFAM" id="SSF82866">
    <property type="entry name" value="Multidrug efflux transporter AcrB transmembrane domain"/>
    <property type="match status" value="2"/>
</dbReference>
<feature type="transmembrane region" description="Helical" evidence="10">
    <location>
        <begin position="361"/>
        <end position="381"/>
    </location>
</feature>
<evidence type="ECO:0000256" key="8">
    <source>
        <dbReference type="ARBA" id="ARBA00023010"/>
    </source>
</evidence>
<feature type="transmembrane region" description="Helical" evidence="10">
    <location>
        <begin position="458"/>
        <end position="479"/>
    </location>
</feature>
<sequence>MITSQLASAPGSDTTMVLFSGVTLLVLLFWYLATDKDRVKRNVGSAIVLLIAVFSFCAIISPNNLMQVIQGKKELSKAHNLSGGIEIVGGSAFIVEVQPNVDQDTQEVIPLTPSAMDTAKTILEKRLNEAGTLDAPVTVQGNRIEIQIPKIDPADAAALKKILTTTAKLTIHERHPQSDQLARLVHEGEEHIPGYRAYPQELKDPDTGEILGERYVLVKRKPALTGKEVAAAYPDRQTNTQVQIELTSTGARQMETFTRSLTAGQDFIVSILDGKVINSAVLNAEVLSKRFVISGLDNIEECEELSKGLSNPMENDIEVIDERTISATLGEATVKQGINAGLAGLALTVVFVLLYYRFSGIVAIIGLALNILILFGAMALFGASFTLPGIAGIILTIGVAVDANVLIYERMREELATGKSVHAAIKAAYDKAFSAIFDANITTLLTALILFWKATGSVKGFAVTLTIGILGTLLAALLCTRVMFAWSEDTGVLKKVKFMNLIPERTFNFIGKRKIAFVLSGVLIAGGIAETMIEGDKRLGIDFVGGSVVRYEIPEGQNVTRQQAQEILNKVETTKAVSAQIEQPAEGNAFLTVKSSREDKEACEAAIRANIPGFGEKKTHESTIAENIDGDGTEWVVEASVSAVSPTLGGEFLGNAVWALGLGIFCVLIYITLRYEFAFALGAFLALAHDILITLGILVLSGQEFSLIHVGAFLTIAGYSINDTIVVFDRLRENLKTKRGDIRDVMNDAISTTLSRTIITSVTTFVSVLVLFIFGGASLKAFSFTIMIGVIVGTYSSIFIASPIVYIYSKARGINLRREVLESDLESEINPAKV</sequence>
<feature type="transmembrane region" description="Helical" evidence="10">
    <location>
        <begin position="428"/>
        <end position="452"/>
    </location>
</feature>
<dbReference type="InterPro" id="IPR048631">
    <property type="entry name" value="SecD_1st"/>
</dbReference>
<reference evidence="14" key="1">
    <citation type="journal article" date="2019" name="Int. J. Syst. Evol. Microbiol.">
        <title>The Global Catalogue of Microorganisms (GCM) 10K type strain sequencing project: providing services to taxonomists for standard genome sequencing and annotation.</title>
        <authorList>
            <consortium name="The Broad Institute Genomics Platform"/>
            <consortium name="The Broad Institute Genome Sequencing Center for Infectious Disease"/>
            <person name="Wu L."/>
            <person name="Ma J."/>
        </authorList>
    </citation>
    <scope>NUCLEOTIDE SEQUENCE [LARGE SCALE GENOMIC DNA]</scope>
    <source>
        <strain evidence="14">JCM 16545</strain>
    </source>
</reference>
<evidence type="ECO:0000259" key="12">
    <source>
        <dbReference type="PROSITE" id="PS50156"/>
    </source>
</evidence>
<dbReference type="InterPro" id="IPR005665">
    <property type="entry name" value="SecF_bac"/>
</dbReference>
<dbReference type="InterPro" id="IPR005791">
    <property type="entry name" value="SecD"/>
</dbReference>
<dbReference type="InterPro" id="IPR022645">
    <property type="entry name" value="SecD/SecF_bac"/>
</dbReference>
<dbReference type="NCBIfam" id="TIGR01129">
    <property type="entry name" value="secD"/>
    <property type="match status" value="1"/>
</dbReference>
<comment type="caution">
    <text evidence="13">The sequence shown here is derived from an EMBL/GenBank/DDBJ whole genome shotgun (WGS) entry which is preliminary data.</text>
</comment>
<dbReference type="PANTHER" id="PTHR30081:SF1">
    <property type="entry name" value="PROTEIN TRANSLOCASE SUBUNIT SECD"/>
    <property type="match status" value="1"/>
</dbReference>
<accession>A0ABW5E5A0</accession>
<feature type="transmembrane region" description="Helical" evidence="10">
    <location>
        <begin position="678"/>
        <end position="700"/>
    </location>
</feature>
<dbReference type="Pfam" id="PF22599">
    <property type="entry name" value="SecDF_P1_head"/>
    <property type="match status" value="1"/>
</dbReference>
<keyword evidence="14" id="KW-1185">Reference proteome</keyword>
<dbReference type="InterPro" id="IPR022813">
    <property type="entry name" value="SecD/SecF_arch_bac"/>
</dbReference>
<proteinExistence type="inferred from homology"/>
<keyword evidence="3 10" id="KW-1003">Cell membrane</keyword>
<dbReference type="EMBL" id="JBHUJC010000043">
    <property type="protein sequence ID" value="MFD2277599.1"/>
    <property type="molecule type" value="Genomic_DNA"/>
</dbReference>
<dbReference type="NCBIfam" id="TIGR00916">
    <property type="entry name" value="2A0604s01"/>
    <property type="match status" value="2"/>
</dbReference>
<evidence type="ECO:0000256" key="9">
    <source>
        <dbReference type="ARBA" id="ARBA00023136"/>
    </source>
</evidence>
<evidence type="ECO:0000256" key="11">
    <source>
        <dbReference type="HAMAP-Rule" id="MF_01464"/>
    </source>
</evidence>
<dbReference type="InterPro" id="IPR048634">
    <property type="entry name" value="SecD_SecF_C"/>
</dbReference>
<feature type="transmembrane region" description="Helical" evidence="10">
    <location>
        <begin position="337"/>
        <end position="356"/>
    </location>
</feature>
<dbReference type="RefSeq" id="WP_377093726.1">
    <property type="nucleotide sequence ID" value="NZ_JBHSJM010000001.1"/>
</dbReference>
<organism evidence="13 14">
    <name type="scientific">Rubritalea spongiae</name>
    <dbReference type="NCBI Taxonomy" id="430797"/>
    <lineage>
        <taxon>Bacteria</taxon>
        <taxon>Pseudomonadati</taxon>
        <taxon>Verrucomicrobiota</taxon>
        <taxon>Verrucomicrobiia</taxon>
        <taxon>Verrucomicrobiales</taxon>
        <taxon>Rubritaleaceae</taxon>
        <taxon>Rubritalea</taxon>
    </lineage>
</organism>
<evidence type="ECO:0000256" key="5">
    <source>
        <dbReference type="ARBA" id="ARBA00022692"/>
    </source>
</evidence>
<evidence type="ECO:0000256" key="4">
    <source>
        <dbReference type="ARBA" id="ARBA00022519"/>
    </source>
</evidence>
<keyword evidence="6 10" id="KW-0653">Protein transport</keyword>
<keyword evidence="2 10" id="KW-0813">Transport</keyword>
<dbReference type="Proteomes" id="UP001597297">
    <property type="component" value="Unassembled WGS sequence"/>
</dbReference>
<dbReference type="Gene3D" id="1.20.1640.10">
    <property type="entry name" value="Multidrug efflux transporter AcrB transmembrane domain"/>
    <property type="match status" value="2"/>
</dbReference>
<evidence type="ECO:0000313" key="13">
    <source>
        <dbReference type="EMBL" id="MFD2277599.1"/>
    </source>
</evidence>
<dbReference type="Pfam" id="PF21760">
    <property type="entry name" value="SecD_1st"/>
    <property type="match status" value="1"/>
</dbReference>
<comment type="subunit">
    <text evidence="10">Forms a complex with SecF. Part of the essential Sec protein translocation apparatus which comprises SecA, SecYEG and auxiliary proteins SecDF. Other proteins may also be involved.</text>
</comment>
<keyword evidence="8 10" id="KW-0811">Translocation</keyword>
<feature type="transmembrane region" description="Helical" evidence="10">
    <location>
        <begin position="515"/>
        <end position="533"/>
    </location>
</feature>
<comment type="similarity">
    <text evidence="11">Belongs to the SecD/SecF family. SecF subfamily.</text>
</comment>